<gene>
    <name evidence="3" type="ORF">FB459_3261</name>
</gene>
<keyword evidence="2" id="KW-0472">Membrane</keyword>
<keyword evidence="2" id="KW-1133">Transmembrane helix</keyword>
<evidence type="ECO:0000313" key="4">
    <source>
        <dbReference type="Proteomes" id="UP000320806"/>
    </source>
</evidence>
<keyword evidence="2" id="KW-0812">Transmembrane</keyword>
<name>A0A542EK36_9MICO</name>
<protein>
    <submittedName>
        <fullName evidence="3">Uncharacterized protein</fullName>
    </submittedName>
</protein>
<proteinExistence type="predicted"/>
<sequence length="104" mass="11422">MILFLVAAVLAGAALALFVAAGRDRRTWSEHRRQVMMIRRWERARDGAPFDQAAPPRPELDSPYAKPRAENPPVLPDRPGQTRLLWGALLVVCAVLVLTAALAA</sequence>
<reference evidence="3 4" key="1">
    <citation type="submission" date="2019-06" db="EMBL/GenBank/DDBJ databases">
        <title>Sequencing the genomes of 1000 actinobacteria strains.</title>
        <authorList>
            <person name="Klenk H.-P."/>
        </authorList>
    </citation>
    <scope>NUCLEOTIDE SEQUENCE [LARGE SCALE GENOMIC DNA]</scope>
    <source>
        <strain evidence="3 4">DSM 19828</strain>
    </source>
</reference>
<dbReference type="OrthoDB" id="9989621at2"/>
<keyword evidence="4" id="KW-1185">Reference proteome</keyword>
<feature type="transmembrane region" description="Helical" evidence="2">
    <location>
        <begin position="84"/>
        <end position="103"/>
    </location>
</feature>
<dbReference type="EMBL" id="VFMO01000001">
    <property type="protein sequence ID" value="TQJ15703.1"/>
    <property type="molecule type" value="Genomic_DNA"/>
</dbReference>
<evidence type="ECO:0000313" key="3">
    <source>
        <dbReference type="EMBL" id="TQJ15703.1"/>
    </source>
</evidence>
<evidence type="ECO:0000256" key="1">
    <source>
        <dbReference type="SAM" id="MobiDB-lite"/>
    </source>
</evidence>
<dbReference type="Proteomes" id="UP000320806">
    <property type="component" value="Unassembled WGS sequence"/>
</dbReference>
<dbReference type="AlphaFoldDB" id="A0A542EK36"/>
<evidence type="ECO:0000256" key="2">
    <source>
        <dbReference type="SAM" id="Phobius"/>
    </source>
</evidence>
<accession>A0A542EK36</accession>
<comment type="caution">
    <text evidence="3">The sequence shown here is derived from an EMBL/GenBank/DDBJ whole genome shotgun (WGS) entry which is preliminary data.</text>
</comment>
<dbReference type="RefSeq" id="WP_129625978.1">
    <property type="nucleotide sequence ID" value="NZ_BAABCI010000001.1"/>
</dbReference>
<organism evidence="3 4">
    <name type="scientific">Yimella lutea</name>
    <dbReference type="NCBI Taxonomy" id="587872"/>
    <lineage>
        <taxon>Bacteria</taxon>
        <taxon>Bacillati</taxon>
        <taxon>Actinomycetota</taxon>
        <taxon>Actinomycetes</taxon>
        <taxon>Micrococcales</taxon>
        <taxon>Dermacoccaceae</taxon>
        <taxon>Yimella</taxon>
    </lineage>
</organism>
<feature type="region of interest" description="Disordered" evidence="1">
    <location>
        <begin position="47"/>
        <end position="77"/>
    </location>
</feature>